<gene>
    <name evidence="4" type="ORF">HQ865_23735</name>
</gene>
<dbReference type="Gene3D" id="2.40.37.20">
    <property type="entry name" value="D-serine dehydratase-like domain"/>
    <property type="match status" value="1"/>
</dbReference>
<dbReference type="InterPro" id="IPR001608">
    <property type="entry name" value="Ala_racemase_N"/>
</dbReference>
<name>A0A7D4Q416_9SPHI</name>
<protein>
    <submittedName>
        <fullName evidence="4">D-TA family PLP-dependent enzyme</fullName>
    </submittedName>
</protein>
<accession>A0A7D4Q416</accession>
<dbReference type="Gene3D" id="3.20.20.10">
    <property type="entry name" value="Alanine racemase"/>
    <property type="match status" value="1"/>
</dbReference>
<proteinExistence type="inferred from homology"/>
<evidence type="ECO:0000256" key="1">
    <source>
        <dbReference type="ARBA" id="ARBA00005323"/>
    </source>
</evidence>
<reference evidence="4 5" key="1">
    <citation type="submission" date="2020-05" db="EMBL/GenBank/DDBJ databases">
        <title>Mucilaginibacter mali sp. nov.</title>
        <authorList>
            <person name="Kim H.S."/>
            <person name="Lee K.C."/>
            <person name="Suh M.K."/>
            <person name="Kim J.-S."/>
            <person name="Han K.-I."/>
            <person name="Eom M.K."/>
            <person name="Shin Y.K."/>
            <person name="Lee J.-S."/>
        </authorList>
    </citation>
    <scope>NUCLEOTIDE SEQUENCE [LARGE SCALE GENOMIC DNA]</scope>
    <source>
        <strain evidence="4 5">G2-14</strain>
    </source>
</reference>
<keyword evidence="2" id="KW-0456">Lyase</keyword>
<dbReference type="GO" id="GO:0008721">
    <property type="term" value="F:D-serine ammonia-lyase activity"/>
    <property type="evidence" value="ECO:0007669"/>
    <property type="project" value="TreeGrafter"/>
</dbReference>
<evidence type="ECO:0000313" key="5">
    <source>
        <dbReference type="Proteomes" id="UP000505355"/>
    </source>
</evidence>
<sequence>MNEQADWYRVKNVQQADSPALLLYHERVINNIEHLIAMAGNPDLLRPHVKTNKSASVSRLMIERGITKFKCATIAEAEMLGQSGAKDVLLAYQPNKAKLGRFIELMGAYPGTKYSCLIDNIQTARMISDMAINHSLNVSVFIDLNVGMDRTGIVPDEALKLFNRIETLSGNETEEFPGIAFAGLHAYDGHIEDENIDERIAHCEREFKAVEQLRNDIKRMGYPFPLLVAGGSPTFAIHAKRANTECSPGTFVFWDKNYHDHIPEQHFLFAALVLTRVVSLPAEDKICIDLGYKAVACEKPLAVRVYFLNAPELMPCSHSEEHLVVQAPQGHPYKVGDVLYALPMHVCPTVAMYNQAHIIRNGMFTEKWAIDARGRELSI</sequence>
<dbReference type="EMBL" id="CP054139">
    <property type="protein sequence ID" value="QKJ32646.1"/>
    <property type="molecule type" value="Genomic_DNA"/>
</dbReference>
<dbReference type="InterPro" id="IPR026956">
    <property type="entry name" value="D-ser_dehydrat-like_dom"/>
</dbReference>
<dbReference type="InterPro" id="IPR029066">
    <property type="entry name" value="PLP-binding_barrel"/>
</dbReference>
<dbReference type="SUPFAM" id="SSF51419">
    <property type="entry name" value="PLP-binding barrel"/>
    <property type="match status" value="1"/>
</dbReference>
<organism evidence="4 5">
    <name type="scientific">Mucilaginibacter mali</name>
    <dbReference type="NCBI Taxonomy" id="2740462"/>
    <lineage>
        <taxon>Bacteria</taxon>
        <taxon>Pseudomonadati</taxon>
        <taxon>Bacteroidota</taxon>
        <taxon>Sphingobacteriia</taxon>
        <taxon>Sphingobacteriales</taxon>
        <taxon>Sphingobacteriaceae</taxon>
        <taxon>Mucilaginibacter</taxon>
    </lineage>
</organism>
<dbReference type="AlphaFoldDB" id="A0A7D4Q416"/>
<dbReference type="GO" id="GO:0036088">
    <property type="term" value="P:D-serine catabolic process"/>
    <property type="evidence" value="ECO:0007669"/>
    <property type="project" value="TreeGrafter"/>
</dbReference>
<dbReference type="CDD" id="cd06821">
    <property type="entry name" value="PLPDE_III_D-TA"/>
    <property type="match status" value="1"/>
</dbReference>
<evidence type="ECO:0000313" key="4">
    <source>
        <dbReference type="EMBL" id="QKJ32646.1"/>
    </source>
</evidence>
<dbReference type="RefSeq" id="WP_173417295.1">
    <property type="nucleotide sequence ID" value="NZ_CP054139.1"/>
</dbReference>
<dbReference type="KEGG" id="mmab:HQ865_23735"/>
<dbReference type="SMART" id="SM01119">
    <property type="entry name" value="D-ser_dehydrat"/>
    <property type="match status" value="1"/>
</dbReference>
<dbReference type="PANTHER" id="PTHR28004">
    <property type="entry name" value="ZGC:162816-RELATED"/>
    <property type="match status" value="1"/>
</dbReference>
<dbReference type="InterPro" id="IPR042208">
    <property type="entry name" value="D-ser_dehydrat-like_sf"/>
</dbReference>
<comment type="similarity">
    <text evidence="1">Belongs to the DSD1 family.</text>
</comment>
<evidence type="ECO:0000256" key="2">
    <source>
        <dbReference type="ARBA" id="ARBA00023239"/>
    </source>
</evidence>
<dbReference type="PANTHER" id="PTHR28004:SF2">
    <property type="entry name" value="D-SERINE DEHYDRATASE"/>
    <property type="match status" value="1"/>
</dbReference>
<feature type="domain" description="D-serine dehydratase-like" evidence="3">
    <location>
        <begin position="270"/>
        <end position="360"/>
    </location>
</feature>
<evidence type="ECO:0000259" key="3">
    <source>
        <dbReference type="SMART" id="SM01119"/>
    </source>
</evidence>
<keyword evidence="5" id="KW-1185">Reference proteome</keyword>
<dbReference type="Pfam" id="PF14031">
    <property type="entry name" value="D-ser_dehydrat"/>
    <property type="match status" value="1"/>
</dbReference>
<dbReference type="Pfam" id="PF01168">
    <property type="entry name" value="Ala_racemase_N"/>
    <property type="match status" value="1"/>
</dbReference>
<dbReference type="InterPro" id="IPR051466">
    <property type="entry name" value="D-amino_acid_metab_enzyme"/>
</dbReference>
<dbReference type="Proteomes" id="UP000505355">
    <property type="component" value="Chromosome"/>
</dbReference>